<dbReference type="Proteomes" id="UP000323917">
    <property type="component" value="Chromosome"/>
</dbReference>
<protein>
    <recommendedName>
        <fullName evidence="4">Carboxypeptidase regulatory-like domain-containing protein</fullName>
    </recommendedName>
</protein>
<dbReference type="AlphaFoldDB" id="A0A5B9QGD4"/>
<evidence type="ECO:0000256" key="1">
    <source>
        <dbReference type="SAM" id="MobiDB-lite"/>
    </source>
</evidence>
<feature type="region of interest" description="Disordered" evidence="1">
    <location>
        <begin position="51"/>
        <end position="72"/>
    </location>
</feature>
<keyword evidence="3" id="KW-1185">Reference proteome</keyword>
<sequence>MRQLCMPSLRFALSGVVAYVAIGMILGCSEVEIIIQHVPVRGKVQVDGQPVPSGTVSFRPDAERGNQSMEQPAGMLQEDGRYKLFSANQEGAPPGWYRVLIIADNFRVVDPPTSPVWPEFPEGYLPKALVNQRYLYFHQTDLLVEVKENQDPDEYVLRLNP</sequence>
<dbReference type="PROSITE" id="PS51257">
    <property type="entry name" value="PROKAR_LIPOPROTEIN"/>
    <property type="match status" value="1"/>
</dbReference>
<dbReference type="KEGG" id="bgok:Pr1d_06740"/>
<proteinExistence type="predicted"/>
<dbReference type="EMBL" id="CP042913">
    <property type="protein sequence ID" value="QEG33411.1"/>
    <property type="molecule type" value="Genomic_DNA"/>
</dbReference>
<evidence type="ECO:0000313" key="2">
    <source>
        <dbReference type="EMBL" id="QEG33411.1"/>
    </source>
</evidence>
<evidence type="ECO:0000313" key="3">
    <source>
        <dbReference type="Proteomes" id="UP000323917"/>
    </source>
</evidence>
<name>A0A5B9QGD4_9BACT</name>
<reference evidence="2 3" key="1">
    <citation type="submission" date="2019-08" db="EMBL/GenBank/DDBJ databases">
        <title>Deep-cultivation of Planctomycetes and their phenomic and genomic characterization uncovers novel biology.</title>
        <authorList>
            <person name="Wiegand S."/>
            <person name="Jogler M."/>
            <person name="Boedeker C."/>
            <person name="Pinto D."/>
            <person name="Vollmers J."/>
            <person name="Rivas-Marin E."/>
            <person name="Kohn T."/>
            <person name="Peeters S.H."/>
            <person name="Heuer A."/>
            <person name="Rast P."/>
            <person name="Oberbeckmann S."/>
            <person name="Bunk B."/>
            <person name="Jeske O."/>
            <person name="Meyerdierks A."/>
            <person name="Storesund J.E."/>
            <person name="Kallscheuer N."/>
            <person name="Luecker S."/>
            <person name="Lage O.M."/>
            <person name="Pohl T."/>
            <person name="Merkel B.J."/>
            <person name="Hornburger P."/>
            <person name="Mueller R.-W."/>
            <person name="Bruemmer F."/>
            <person name="Labrenz M."/>
            <person name="Spormann A.M."/>
            <person name="Op den Camp H."/>
            <person name="Overmann J."/>
            <person name="Amann R."/>
            <person name="Jetten M.S.M."/>
            <person name="Mascher T."/>
            <person name="Medema M.H."/>
            <person name="Devos D.P."/>
            <person name="Kaster A.-K."/>
            <person name="Ovreas L."/>
            <person name="Rohde M."/>
            <person name="Galperin M.Y."/>
            <person name="Jogler C."/>
        </authorList>
    </citation>
    <scope>NUCLEOTIDE SEQUENCE [LARGE SCALE GENOMIC DNA]</scope>
    <source>
        <strain evidence="2 3">Pr1d</strain>
    </source>
</reference>
<gene>
    <name evidence="2" type="ORF">Pr1d_06740</name>
</gene>
<evidence type="ECO:0008006" key="4">
    <source>
        <dbReference type="Google" id="ProtNLM"/>
    </source>
</evidence>
<accession>A0A5B9QGD4</accession>
<organism evidence="2 3">
    <name type="scientific">Bythopirellula goksoeyrii</name>
    <dbReference type="NCBI Taxonomy" id="1400387"/>
    <lineage>
        <taxon>Bacteria</taxon>
        <taxon>Pseudomonadati</taxon>
        <taxon>Planctomycetota</taxon>
        <taxon>Planctomycetia</taxon>
        <taxon>Pirellulales</taxon>
        <taxon>Lacipirellulaceae</taxon>
        <taxon>Bythopirellula</taxon>
    </lineage>
</organism>